<dbReference type="InterPro" id="IPR051158">
    <property type="entry name" value="Metallophosphoesterase_sf"/>
</dbReference>
<dbReference type="InterPro" id="IPR029052">
    <property type="entry name" value="Metallo-depent_PP-like"/>
</dbReference>
<dbReference type="PANTHER" id="PTHR31302:SF31">
    <property type="entry name" value="PHOSPHODIESTERASE YAEI"/>
    <property type="match status" value="1"/>
</dbReference>
<evidence type="ECO:0000256" key="1">
    <source>
        <dbReference type="ARBA" id="ARBA00022723"/>
    </source>
</evidence>
<protein>
    <submittedName>
        <fullName evidence="5">Uncharacterized metallophosphoesterase Cj0846</fullName>
        <ecNumber evidence="5">3.1.-.-</ecNumber>
    </submittedName>
</protein>
<evidence type="ECO:0000259" key="4">
    <source>
        <dbReference type="Pfam" id="PF00149"/>
    </source>
</evidence>
<dbReference type="EC" id="3.1.-.-" evidence="5"/>
<evidence type="ECO:0000313" key="6">
    <source>
        <dbReference type="Proteomes" id="UP000308196"/>
    </source>
</evidence>
<dbReference type="Pfam" id="PF00149">
    <property type="entry name" value="Metallophos"/>
    <property type="match status" value="1"/>
</dbReference>
<sequence>MVKKLFLILLVFMLGDIYFFQAVSTVFRSQVIHSIYWWVDLLLVGGVFIVIFLRRSGHDVQHMAGVLISSFLTVFIPKLLALPVLLAEDAVRVLRGFPIRNTYISEMALLWAMLILILIVFGLTKGRHFYRVRQQILYFPDLPEDFDGFRITQLSDIHSGSLSNVKAVKRGIDLVNAQRSDLVLFTGDLVNNKASEMEPWISDFGVLQAPFGKFSVLGNHDYGDYVRWENADSKALNLLRLKDIHHEMGFRLLTNESITIQKGSDSISLIGVENWGKGGFHQYGDLDKATARLPKDSFKILMSHDPSHWEQVTLNHHTHVHLTFAGHTHGMQFGIELFGFKWSPIQYFYEQWAGLYHKDGKYLYVNRGFGYHGLKGRIGIWPEITVITLKRSDQQL</sequence>
<dbReference type="EMBL" id="LR590484">
    <property type="protein sequence ID" value="VTR52104.1"/>
    <property type="molecule type" value="Genomic_DNA"/>
</dbReference>
<evidence type="ECO:0000256" key="3">
    <source>
        <dbReference type="SAM" id="Phobius"/>
    </source>
</evidence>
<feature type="domain" description="Calcineurin-like phosphoesterase" evidence="4">
    <location>
        <begin position="149"/>
        <end position="330"/>
    </location>
</feature>
<dbReference type="Gene3D" id="3.60.21.10">
    <property type="match status" value="1"/>
</dbReference>
<keyword evidence="3" id="KW-0472">Membrane</keyword>
<gene>
    <name evidence="5" type="ORF">NCTC11429_04503</name>
</gene>
<dbReference type="Proteomes" id="UP000308196">
    <property type="component" value="Chromosome"/>
</dbReference>
<dbReference type="SUPFAM" id="SSF56300">
    <property type="entry name" value="Metallo-dependent phosphatases"/>
    <property type="match status" value="1"/>
</dbReference>
<keyword evidence="3" id="KW-0812">Transmembrane</keyword>
<dbReference type="GO" id="GO:0016020">
    <property type="term" value="C:membrane"/>
    <property type="evidence" value="ECO:0007669"/>
    <property type="project" value="GOC"/>
</dbReference>
<dbReference type="GO" id="GO:0046872">
    <property type="term" value="F:metal ion binding"/>
    <property type="evidence" value="ECO:0007669"/>
    <property type="project" value="UniProtKB-KW"/>
</dbReference>
<organism evidence="5 6">
    <name type="scientific">Sphingobacterium thalpophilum</name>
    <dbReference type="NCBI Taxonomy" id="259"/>
    <lineage>
        <taxon>Bacteria</taxon>
        <taxon>Pseudomonadati</taxon>
        <taxon>Bacteroidota</taxon>
        <taxon>Sphingobacteriia</taxon>
        <taxon>Sphingobacteriales</taxon>
        <taxon>Sphingobacteriaceae</taxon>
        <taxon>Sphingobacterium</taxon>
    </lineage>
</organism>
<feature type="transmembrane region" description="Helical" evidence="3">
    <location>
        <begin position="35"/>
        <end position="53"/>
    </location>
</feature>
<dbReference type="RefSeq" id="WP_028070298.1">
    <property type="nucleotide sequence ID" value="NZ_JBCNLX010000010.1"/>
</dbReference>
<dbReference type="PANTHER" id="PTHR31302">
    <property type="entry name" value="TRANSMEMBRANE PROTEIN WITH METALLOPHOSPHOESTERASE DOMAIN-RELATED"/>
    <property type="match status" value="1"/>
</dbReference>
<dbReference type="CDD" id="cd07385">
    <property type="entry name" value="MPP_YkuE_C"/>
    <property type="match status" value="1"/>
</dbReference>
<dbReference type="InterPro" id="IPR004843">
    <property type="entry name" value="Calcineurin-like_PHP"/>
</dbReference>
<keyword evidence="1" id="KW-0479">Metal-binding</keyword>
<evidence type="ECO:0000313" key="5">
    <source>
        <dbReference type="EMBL" id="VTR52104.1"/>
    </source>
</evidence>
<keyword evidence="2 5" id="KW-0378">Hydrolase</keyword>
<reference evidence="5 6" key="1">
    <citation type="submission" date="2019-05" db="EMBL/GenBank/DDBJ databases">
        <authorList>
            <consortium name="Pathogen Informatics"/>
        </authorList>
    </citation>
    <scope>NUCLEOTIDE SEQUENCE [LARGE SCALE GENOMIC DNA]</scope>
    <source>
        <strain evidence="5 6">NCTC11429</strain>
    </source>
</reference>
<accession>A0A4U9W1V5</accession>
<proteinExistence type="predicted"/>
<feature type="transmembrane region" description="Helical" evidence="3">
    <location>
        <begin position="107"/>
        <end position="124"/>
    </location>
</feature>
<dbReference type="AlphaFoldDB" id="A0A4U9W1V5"/>
<keyword evidence="3" id="KW-1133">Transmembrane helix</keyword>
<feature type="transmembrane region" description="Helical" evidence="3">
    <location>
        <begin position="65"/>
        <end position="87"/>
    </location>
</feature>
<dbReference type="GeneID" id="78465086"/>
<dbReference type="GO" id="GO:0009245">
    <property type="term" value="P:lipid A biosynthetic process"/>
    <property type="evidence" value="ECO:0007669"/>
    <property type="project" value="TreeGrafter"/>
</dbReference>
<evidence type="ECO:0000256" key="2">
    <source>
        <dbReference type="ARBA" id="ARBA00022801"/>
    </source>
</evidence>
<dbReference type="KEGG" id="stha:NCTC11429_04503"/>
<name>A0A4U9W1V5_9SPHI</name>
<dbReference type="GO" id="GO:0008758">
    <property type="term" value="F:UDP-2,3-diacylglucosamine hydrolase activity"/>
    <property type="evidence" value="ECO:0007669"/>
    <property type="project" value="TreeGrafter"/>
</dbReference>